<dbReference type="GO" id="GO:0006511">
    <property type="term" value="P:ubiquitin-dependent protein catabolic process"/>
    <property type="evidence" value="ECO:0007669"/>
    <property type="project" value="TreeGrafter"/>
</dbReference>
<evidence type="ECO:0000256" key="5">
    <source>
        <dbReference type="ARBA" id="ARBA00022692"/>
    </source>
</evidence>
<dbReference type="GO" id="GO:0016567">
    <property type="term" value="P:protein ubiquitination"/>
    <property type="evidence" value="ECO:0007669"/>
    <property type="project" value="TreeGrafter"/>
</dbReference>
<dbReference type="PROSITE" id="PS50089">
    <property type="entry name" value="ZF_RING_2"/>
    <property type="match status" value="1"/>
</dbReference>
<name>A0AAD2DU74_9LAMI</name>
<organism evidence="16 17">
    <name type="scientific">Fraxinus pennsylvanica</name>
    <dbReference type="NCBI Taxonomy" id="56036"/>
    <lineage>
        <taxon>Eukaryota</taxon>
        <taxon>Viridiplantae</taxon>
        <taxon>Streptophyta</taxon>
        <taxon>Embryophyta</taxon>
        <taxon>Tracheophyta</taxon>
        <taxon>Spermatophyta</taxon>
        <taxon>Magnoliopsida</taxon>
        <taxon>eudicotyledons</taxon>
        <taxon>Gunneridae</taxon>
        <taxon>Pentapetalae</taxon>
        <taxon>asterids</taxon>
        <taxon>lamiids</taxon>
        <taxon>Lamiales</taxon>
        <taxon>Oleaceae</taxon>
        <taxon>Oleeae</taxon>
        <taxon>Fraxinus</taxon>
    </lineage>
</organism>
<feature type="transmembrane region" description="Helical" evidence="14">
    <location>
        <begin position="194"/>
        <end position="212"/>
    </location>
</feature>
<evidence type="ECO:0000256" key="7">
    <source>
        <dbReference type="ARBA" id="ARBA00022771"/>
    </source>
</evidence>
<evidence type="ECO:0000259" key="15">
    <source>
        <dbReference type="PROSITE" id="PS50089"/>
    </source>
</evidence>
<dbReference type="EC" id="2.3.2.27" evidence="3"/>
<feature type="transmembrane region" description="Helical" evidence="14">
    <location>
        <begin position="248"/>
        <end position="268"/>
    </location>
</feature>
<dbReference type="Gene3D" id="3.30.40.10">
    <property type="entry name" value="Zinc/RING finger domain, C3HC4 (zinc finger)"/>
    <property type="match status" value="1"/>
</dbReference>
<evidence type="ECO:0000256" key="6">
    <source>
        <dbReference type="ARBA" id="ARBA00022723"/>
    </source>
</evidence>
<evidence type="ECO:0000256" key="1">
    <source>
        <dbReference type="ARBA" id="ARBA00000900"/>
    </source>
</evidence>
<evidence type="ECO:0000256" key="10">
    <source>
        <dbReference type="ARBA" id="ARBA00022989"/>
    </source>
</evidence>
<keyword evidence="11 14" id="KW-0472">Membrane</keyword>
<evidence type="ECO:0000256" key="11">
    <source>
        <dbReference type="ARBA" id="ARBA00023136"/>
    </source>
</evidence>
<keyword evidence="4" id="KW-0808">Transferase</keyword>
<proteinExistence type="predicted"/>
<evidence type="ECO:0000256" key="13">
    <source>
        <dbReference type="SAM" id="MobiDB-lite"/>
    </source>
</evidence>
<evidence type="ECO:0000256" key="3">
    <source>
        <dbReference type="ARBA" id="ARBA00012483"/>
    </source>
</evidence>
<dbReference type="SUPFAM" id="SSF57850">
    <property type="entry name" value="RING/U-box"/>
    <property type="match status" value="1"/>
</dbReference>
<evidence type="ECO:0000256" key="4">
    <source>
        <dbReference type="ARBA" id="ARBA00022679"/>
    </source>
</evidence>
<comment type="catalytic activity">
    <reaction evidence="1">
        <text>S-ubiquitinyl-[E2 ubiquitin-conjugating enzyme]-L-cysteine + [acceptor protein]-L-lysine = [E2 ubiquitin-conjugating enzyme]-L-cysteine + N(6)-ubiquitinyl-[acceptor protein]-L-lysine.</text>
        <dbReference type="EC" id="2.3.2.27"/>
    </reaction>
</comment>
<dbReference type="Pfam" id="PF13639">
    <property type="entry name" value="zf-RING_2"/>
    <property type="match status" value="1"/>
</dbReference>
<evidence type="ECO:0000313" key="17">
    <source>
        <dbReference type="Proteomes" id="UP000834106"/>
    </source>
</evidence>
<feature type="transmembrane region" description="Helical" evidence="14">
    <location>
        <begin position="224"/>
        <end position="243"/>
    </location>
</feature>
<sequence>MFPNDSSSTPNSTVDTTPLMWEQVFRTRHRFLRRPPSLSGAARFLRQASNRSRAMREPSVRVREAAAEQLDERQSDWVYSKPIVVLDLIWNLALVIVSISVLIISRKDSPSMPLRLWIVGYALQCVLHTACVCVEYKKRYAHRNLEGSSRDGVRYSRNYTSSSSGSDDGEAGDYDSERWPDDEETGIVKHLESANTMFSFIWWLVGFYWISAGGQSLTHDSPQLYWLCIIFLAFDVFFVVLCVAVACVIGIAVCCCLPCIIAILYAVANQEGATKEDIERLPRYKFRRIGDFEKQNGEIQELFGGIMTECDTDSPTEHVIPLEDAECCICLCAYDDGTELRELPCHHHFHCTCIDKWMCINATCPLCKLNILKNSSQSVAEEIWKFRDLNSSRFACLRYYSRCICESRAMDDTSGDLDDQECQDY</sequence>
<evidence type="ECO:0000256" key="12">
    <source>
        <dbReference type="PROSITE-ProRule" id="PRU00175"/>
    </source>
</evidence>
<dbReference type="GO" id="GO:0061630">
    <property type="term" value="F:ubiquitin protein ligase activity"/>
    <property type="evidence" value="ECO:0007669"/>
    <property type="project" value="UniProtKB-EC"/>
</dbReference>
<reference evidence="16" key="1">
    <citation type="submission" date="2023-05" db="EMBL/GenBank/DDBJ databases">
        <authorList>
            <person name="Huff M."/>
        </authorList>
    </citation>
    <scope>NUCLEOTIDE SEQUENCE</scope>
</reference>
<keyword evidence="17" id="KW-1185">Reference proteome</keyword>
<dbReference type="EMBL" id="OU503042">
    <property type="protein sequence ID" value="CAI9764833.1"/>
    <property type="molecule type" value="Genomic_DNA"/>
</dbReference>
<feature type="transmembrane region" description="Helical" evidence="14">
    <location>
        <begin position="83"/>
        <end position="104"/>
    </location>
</feature>
<gene>
    <name evidence="16" type="ORF">FPE_LOCUS12263</name>
</gene>
<protein>
    <recommendedName>
        <fullName evidence="3">RING-type E3 ubiquitin transferase</fullName>
        <ecNumber evidence="3">2.3.2.27</ecNumber>
    </recommendedName>
</protein>
<comment type="subcellular location">
    <subcellularLocation>
        <location evidence="2">Membrane</location>
        <topology evidence="2">Multi-pass membrane protein</topology>
    </subcellularLocation>
</comment>
<feature type="domain" description="RING-type" evidence="15">
    <location>
        <begin position="327"/>
        <end position="368"/>
    </location>
</feature>
<dbReference type="Proteomes" id="UP000834106">
    <property type="component" value="Chromosome 7"/>
</dbReference>
<keyword evidence="5 14" id="KW-0812">Transmembrane</keyword>
<evidence type="ECO:0000256" key="8">
    <source>
        <dbReference type="ARBA" id="ARBA00022786"/>
    </source>
</evidence>
<evidence type="ECO:0000313" key="16">
    <source>
        <dbReference type="EMBL" id="CAI9764833.1"/>
    </source>
</evidence>
<dbReference type="GO" id="GO:0016020">
    <property type="term" value="C:membrane"/>
    <property type="evidence" value="ECO:0007669"/>
    <property type="project" value="UniProtKB-SubCell"/>
</dbReference>
<dbReference type="GO" id="GO:0000325">
    <property type="term" value="C:plant-type vacuole"/>
    <property type="evidence" value="ECO:0007669"/>
    <property type="project" value="TreeGrafter"/>
</dbReference>
<dbReference type="SMART" id="SM00184">
    <property type="entry name" value="RING"/>
    <property type="match status" value="1"/>
</dbReference>
<feature type="compositionally biased region" description="Acidic residues" evidence="13">
    <location>
        <begin position="167"/>
        <end position="178"/>
    </location>
</feature>
<keyword evidence="8" id="KW-0833">Ubl conjugation pathway</keyword>
<dbReference type="PANTHER" id="PTHR45977:SF28">
    <property type="entry name" value="OS02G0674700 PROTEIN"/>
    <property type="match status" value="1"/>
</dbReference>
<keyword evidence="10 14" id="KW-1133">Transmembrane helix</keyword>
<keyword evidence="7 12" id="KW-0863">Zinc-finger</keyword>
<evidence type="ECO:0000256" key="2">
    <source>
        <dbReference type="ARBA" id="ARBA00004141"/>
    </source>
</evidence>
<keyword evidence="9" id="KW-0862">Zinc</keyword>
<dbReference type="InterPro" id="IPR001841">
    <property type="entry name" value="Znf_RING"/>
</dbReference>
<keyword evidence="6" id="KW-0479">Metal-binding</keyword>
<dbReference type="AlphaFoldDB" id="A0AAD2DU74"/>
<dbReference type="InterPro" id="IPR013083">
    <property type="entry name" value="Znf_RING/FYVE/PHD"/>
</dbReference>
<dbReference type="PANTHER" id="PTHR45977">
    <property type="entry name" value="TARGET OF ERK KINASE MPK-1"/>
    <property type="match status" value="1"/>
</dbReference>
<feature type="region of interest" description="Disordered" evidence="13">
    <location>
        <begin position="156"/>
        <end position="178"/>
    </location>
</feature>
<accession>A0AAD2DU74</accession>
<evidence type="ECO:0000256" key="9">
    <source>
        <dbReference type="ARBA" id="ARBA00022833"/>
    </source>
</evidence>
<dbReference type="GO" id="GO:0008270">
    <property type="term" value="F:zinc ion binding"/>
    <property type="evidence" value="ECO:0007669"/>
    <property type="project" value="UniProtKB-KW"/>
</dbReference>
<feature type="transmembrane region" description="Helical" evidence="14">
    <location>
        <begin position="116"/>
        <end position="136"/>
    </location>
</feature>
<evidence type="ECO:0000256" key="14">
    <source>
        <dbReference type="SAM" id="Phobius"/>
    </source>
</evidence>